<dbReference type="HAMAP" id="MF_01815">
    <property type="entry name" value="FabH"/>
    <property type="match status" value="1"/>
</dbReference>
<feature type="active site" evidence="9">
    <location>
        <position position="283"/>
    </location>
</feature>
<feature type="domain" description="Beta-ketoacyl-[acyl-carrier-protein] synthase III N-terminal" evidence="11">
    <location>
        <begin position="111"/>
        <end position="186"/>
    </location>
</feature>
<feature type="domain" description="Beta-ketoacyl-[acyl-carrier-protein] synthase III C-terminal" evidence="10">
    <location>
        <begin position="238"/>
        <end position="326"/>
    </location>
</feature>
<evidence type="ECO:0000259" key="10">
    <source>
        <dbReference type="Pfam" id="PF08541"/>
    </source>
</evidence>
<proteinExistence type="inferred from homology"/>
<comment type="pathway">
    <text evidence="9">Lipid metabolism; fatty acid biosynthesis.</text>
</comment>
<evidence type="ECO:0000256" key="1">
    <source>
        <dbReference type="ARBA" id="ARBA00008642"/>
    </source>
</evidence>
<evidence type="ECO:0000256" key="2">
    <source>
        <dbReference type="ARBA" id="ARBA00022490"/>
    </source>
</evidence>
<dbReference type="Pfam" id="PF08545">
    <property type="entry name" value="ACP_syn_III"/>
    <property type="match status" value="1"/>
</dbReference>
<sequence>MVQTSKARITALGAYVPKKRLTNQELETMVETNDEWIVQRTGIRERRIAGSDEFTSDLSIAAVENLMETSGKSVEDVDFIIVATTTPDYPFPSVASRIQAKFGIANAGSVDISATCAGFAYALHMANGLITAGLHKKILVIGAETLSKTTDYTDRTSCILFGDGAGAVLVEWDPENASFLASQVGTFGEGGVHLYRSGLSQKMGDIDLVKTGCIVQNGREVYKWAVTTVPKEMKNLVQKAEMNLTDMDWFVPHSANLRMIESICEKSGFPFERTLYSLEYYGNTSSATIPLSLQIGVQDGKIKNGDTLLLYGFGGGLVHAGVVIKWNPDKR</sequence>
<evidence type="ECO:0000313" key="13">
    <source>
        <dbReference type="Proteomes" id="UP000830167"/>
    </source>
</evidence>
<evidence type="ECO:0000256" key="4">
    <source>
        <dbReference type="ARBA" id="ARBA00022679"/>
    </source>
</evidence>
<dbReference type="RefSeq" id="WP_347438017.1">
    <property type="nucleotide sequence ID" value="NZ_CP089291.1"/>
</dbReference>
<comment type="subunit">
    <text evidence="9">Homodimer.</text>
</comment>
<accession>A0ABY4CQ12</accession>
<dbReference type="InterPro" id="IPR016039">
    <property type="entry name" value="Thiolase-like"/>
</dbReference>
<dbReference type="PANTHER" id="PTHR34069">
    <property type="entry name" value="3-OXOACYL-[ACYL-CARRIER-PROTEIN] SYNTHASE 3"/>
    <property type="match status" value="1"/>
</dbReference>
<keyword evidence="5 9" id="KW-0276">Fatty acid metabolism</keyword>
<keyword evidence="13" id="KW-1185">Reference proteome</keyword>
<dbReference type="EC" id="2.3.1.180" evidence="9"/>
<dbReference type="InterPro" id="IPR013747">
    <property type="entry name" value="ACP_syn_III_C"/>
</dbReference>
<keyword evidence="2 9" id="KW-0963">Cytoplasm</keyword>
<evidence type="ECO:0000256" key="5">
    <source>
        <dbReference type="ARBA" id="ARBA00022832"/>
    </source>
</evidence>
<dbReference type="Proteomes" id="UP000830167">
    <property type="component" value="Chromosome"/>
</dbReference>
<dbReference type="EMBL" id="CP089291">
    <property type="protein sequence ID" value="UOF91326.1"/>
    <property type="molecule type" value="Genomic_DNA"/>
</dbReference>
<evidence type="ECO:0000313" key="12">
    <source>
        <dbReference type="EMBL" id="UOF91326.1"/>
    </source>
</evidence>
<keyword evidence="7 9" id="KW-0275">Fatty acid biosynthesis</keyword>
<feature type="active site" evidence="9">
    <location>
        <position position="253"/>
    </location>
</feature>
<keyword evidence="9" id="KW-0511">Multifunctional enzyme</keyword>
<keyword evidence="3 9" id="KW-0444">Lipid biosynthesis</keyword>
<evidence type="ECO:0000256" key="8">
    <source>
        <dbReference type="ARBA" id="ARBA00023315"/>
    </source>
</evidence>
<dbReference type="Gene3D" id="3.40.47.10">
    <property type="match status" value="1"/>
</dbReference>
<dbReference type="PANTHER" id="PTHR34069:SF2">
    <property type="entry name" value="BETA-KETOACYL-[ACYL-CARRIER-PROTEIN] SYNTHASE III"/>
    <property type="match status" value="1"/>
</dbReference>
<feature type="region of interest" description="ACP-binding" evidence="9">
    <location>
        <begin position="254"/>
        <end position="258"/>
    </location>
</feature>
<evidence type="ECO:0000259" key="11">
    <source>
        <dbReference type="Pfam" id="PF08545"/>
    </source>
</evidence>
<dbReference type="NCBIfam" id="TIGR00747">
    <property type="entry name" value="fabH"/>
    <property type="match status" value="1"/>
</dbReference>
<comment type="similarity">
    <text evidence="1 9">Belongs to the thiolase-like superfamily. FabH family.</text>
</comment>
<dbReference type="SUPFAM" id="SSF53901">
    <property type="entry name" value="Thiolase-like"/>
    <property type="match status" value="1"/>
</dbReference>
<feature type="active site" evidence="9">
    <location>
        <position position="116"/>
    </location>
</feature>
<name>A0ABY4CQ12_9BACL</name>
<dbReference type="InterPro" id="IPR013751">
    <property type="entry name" value="ACP_syn_III_N"/>
</dbReference>
<protein>
    <recommendedName>
        <fullName evidence="9">Beta-ketoacyl-[acyl-carrier-protein] synthase III</fullName>
        <shortName evidence="9">Beta-ketoacyl-ACP synthase III</shortName>
        <shortName evidence="9">KAS III</shortName>
        <ecNumber evidence="9">2.3.1.180</ecNumber>
    </recommendedName>
    <alternativeName>
        <fullName evidence="9">3-oxoacyl-[acyl-carrier-protein] synthase 3</fullName>
    </alternativeName>
    <alternativeName>
        <fullName evidence="9">3-oxoacyl-[acyl-carrier-protein] synthase III</fullName>
    </alternativeName>
</protein>
<comment type="subcellular location">
    <subcellularLocation>
        <location evidence="9">Cytoplasm</location>
    </subcellularLocation>
</comment>
<dbReference type="Pfam" id="PF08541">
    <property type="entry name" value="ACP_syn_III_C"/>
    <property type="match status" value="1"/>
</dbReference>
<gene>
    <name evidence="9" type="primary">fabH</name>
    <name evidence="12" type="ORF">LSG31_03455</name>
</gene>
<comment type="domain">
    <text evidence="9">The last Arg residue of the ACP-binding site is essential for the weak association between ACP/AcpP and FabH.</text>
</comment>
<dbReference type="InterPro" id="IPR004655">
    <property type="entry name" value="FabH"/>
</dbReference>
<dbReference type="NCBIfam" id="NF006829">
    <property type="entry name" value="PRK09352.1"/>
    <property type="match status" value="1"/>
</dbReference>
<evidence type="ECO:0000256" key="3">
    <source>
        <dbReference type="ARBA" id="ARBA00022516"/>
    </source>
</evidence>
<reference evidence="12" key="1">
    <citation type="submission" date="2021-12" db="EMBL/GenBank/DDBJ databases">
        <title>Alicyclobacillaceae gen. nov., sp. nov., isolated from chalcocite enrichment system.</title>
        <authorList>
            <person name="Jiang Z."/>
        </authorList>
    </citation>
    <scope>NUCLEOTIDE SEQUENCE</scope>
    <source>
        <strain evidence="12">MYW30-H2</strain>
    </source>
</reference>
<dbReference type="CDD" id="cd00830">
    <property type="entry name" value="KAS_III"/>
    <property type="match status" value="1"/>
</dbReference>
<organism evidence="12 13">
    <name type="scientific">Fodinisporobacter ferrooxydans</name>
    <dbReference type="NCBI Taxonomy" id="2901836"/>
    <lineage>
        <taxon>Bacteria</taxon>
        <taxon>Bacillati</taxon>
        <taxon>Bacillota</taxon>
        <taxon>Bacilli</taxon>
        <taxon>Bacillales</taxon>
        <taxon>Alicyclobacillaceae</taxon>
        <taxon>Fodinisporobacter</taxon>
    </lineage>
</organism>
<keyword evidence="8 9" id="KW-0012">Acyltransferase</keyword>
<evidence type="ECO:0000256" key="9">
    <source>
        <dbReference type="HAMAP-Rule" id="MF_01815"/>
    </source>
</evidence>
<evidence type="ECO:0000256" key="6">
    <source>
        <dbReference type="ARBA" id="ARBA00023098"/>
    </source>
</evidence>
<evidence type="ECO:0000256" key="7">
    <source>
        <dbReference type="ARBA" id="ARBA00023160"/>
    </source>
</evidence>
<keyword evidence="4 9" id="KW-0808">Transferase</keyword>
<keyword evidence="6 9" id="KW-0443">Lipid metabolism</keyword>
<comment type="catalytic activity">
    <reaction evidence="9">
        <text>malonyl-[ACP] + acetyl-CoA + H(+) = 3-oxobutanoyl-[ACP] + CO2 + CoA</text>
        <dbReference type="Rhea" id="RHEA:12080"/>
        <dbReference type="Rhea" id="RHEA-COMP:9623"/>
        <dbReference type="Rhea" id="RHEA-COMP:9625"/>
        <dbReference type="ChEBI" id="CHEBI:15378"/>
        <dbReference type="ChEBI" id="CHEBI:16526"/>
        <dbReference type="ChEBI" id="CHEBI:57287"/>
        <dbReference type="ChEBI" id="CHEBI:57288"/>
        <dbReference type="ChEBI" id="CHEBI:78449"/>
        <dbReference type="ChEBI" id="CHEBI:78450"/>
        <dbReference type="EC" id="2.3.1.180"/>
    </reaction>
</comment>
<comment type="function">
    <text evidence="9">Catalyzes the condensation reaction of fatty acid synthesis by the addition to an acyl acceptor of two carbons from malonyl-ACP. Catalyzes the first condensation reaction which initiates fatty acid synthesis and may therefore play a role in governing the total rate of fatty acid production. Possesses both acetoacetyl-ACP synthase and acetyl transacylase activities. Its substrate specificity determines the biosynthesis of branched-chain and/or straight-chain of fatty acids.</text>
</comment>